<evidence type="ECO:0000313" key="6">
    <source>
        <dbReference type="Proteomes" id="UP000321363"/>
    </source>
</evidence>
<comment type="caution">
    <text evidence="5">The sequence shown here is derived from an EMBL/GenBank/DDBJ whole genome shotgun (WGS) entry which is preliminary data.</text>
</comment>
<evidence type="ECO:0000256" key="3">
    <source>
        <dbReference type="ARBA" id="ARBA00023002"/>
    </source>
</evidence>
<dbReference type="InterPro" id="IPR005399">
    <property type="entry name" value="K_chnl_volt-dep_bsu_KCNAB-rel"/>
</dbReference>
<dbReference type="PANTHER" id="PTHR43150:SF2">
    <property type="entry name" value="HYPERKINETIC, ISOFORM M"/>
    <property type="match status" value="1"/>
</dbReference>
<keyword evidence="2" id="KW-0521">NADP</keyword>
<evidence type="ECO:0000256" key="1">
    <source>
        <dbReference type="ARBA" id="ARBA00006515"/>
    </source>
</evidence>
<evidence type="ECO:0000259" key="4">
    <source>
        <dbReference type="Pfam" id="PF00248"/>
    </source>
</evidence>
<dbReference type="OrthoDB" id="9773828at2"/>
<proteinExistence type="inferred from homology"/>
<organism evidence="5 6">
    <name type="scientific">Metabacillus litoralis</name>
    <dbReference type="NCBI Taxonomy" id="152268"/>
    <lineage>
        <taxon>Bacteria</taxon>
        <taxon>Bacillati</taxon>
        <taxon>Bacillota</taxon>
        <taxon>Bacilli</taxon>
        <taxon>Bacillales</taxon>
        <taxon>Bacillaceae</taxon>
        <taxon>Metabacillus</taxon>
    </lineage>
</organism>
<dbReference type="EMBL" id="VOQF01000005">
    <property type="protein sequence ID" value="TXC91305.1"/>
    <property type="molecule type" value="Genomic_DNA"/>
</dbReference>
<protein>
    <submittedName>
        <fullName evidence="5">Aldo/keto reductase</fullName>
    </submittedName>
</protein>
<dbReference type="GO" id="GO:0016491">
    <property type="term" value="F:oxidoreductase activity"/>
    <property type="evidence" value="ECO:0007669"/>
    <property type="project" value="UniProtKB-KW"/>
</dbReference>
<dbReference type="Proteomes" id="UP000321363">
    <property type="component" value="Unassembled WGS sequence"/>
</dbReference>
<dbReference type="SUPFAM" id="SSF51430">
    <property type="entry name" value="NAD(P)-linked oxidoreductase"/>
    <property type="match status" value="1"/>
</dbReference>
<evidence type="ECO:0000313" key="5">
    <source>
        <dbReference type="EMBL" id="TXC91305.1"/>
    </source>
</evidence>
<evidence type="ECO:0000256" key="2">
    <source>
        <dbReference type="ARBA" id="ARBA00022857"/>
    </source>
</evidence>
<dbReference type="CDD" id="cd19074">
    <property type="entry name" value="Aldo_ket_red_shaker-like"/>
    <property type="match status" value="1"/>
</dbReference>
<dbReference type="InterPro" id="IPR036812">
    <property type="entry name" value="NAD(P)_OxRdtase_dom_sf"/>
</dbReference>
<comment type="similarity">
    <text evidence="1">Belongs to the shaker potassium channel beta subunit family.</text>
</comment>
<dbReference type="AlphaFoldDB" id="A0A5C6W1Z3"/>
<dbReference type="GO" id="GO:0005829">
    <property type="term" value="C:cytosol"/>
    <property type="evidence" value="ECO:0007669"/>
    <property type="project" value="UniProtKB-ARBA"/>
</dbReference>
<keyword evidence="6" id="KW-1185">Reference proteome</keyword>
<dbReference type="PANTHER" id="PTHR43150">
    <property type="entry name" value="HYPERKINETIC, ISOFORM M"/>
    <property type="match status" value="1"/>
</dbReference>
<accession>A0A5C6W1Z3</accession>
<reference evidence="5 6" key="1">
    <citation type="journal article" date="2005" name="Int. J. Syst. Evol. Microbiol.">
        <title>Bacillus litoralis sp. nov., isolated from a tidal flat of the Yellow Sea in Korea.</title>
        <authorList>
            <person name="Yoon J.H."/>
            <person name="Oh T.K."/>
        </authorList>
    </citation>
    <scope>NUCLEOTIDE SEQUENCE [LARGE SCALE GENOMIC DNA]</scope>
    <source>
        <strain evidence="5 6">SW-211</strain>
    </source>
</reference>
<dbReference type="FunFam" id="3.20.20.100:FF:000004">
    <property type="entry name" value="Oxidoreductase, aldo/keto reductase"/>
    <property type="match status" value="1"/>
</dbReference>
<dbReference type="Pfam" id="PF00248">
    <property type="entry name" value="Aldo_ket_red"/>
    <property type="match status" value="1"/>
</dbReference>
<name>A0A5C6W1Z3_9BACI</name>
<dbReference type="Gene3D" id="3.20.20.100">
    <property type="entry name" value="NADP-dependent oxidoreductase domain"/>
    <property type="match status" value="1"/>
</dbReference>
<keyword evidence="3" id="KW-0560">Oxidoreductase</keyword>
<dbReference type="RefSeq" id="WP_146948275.1">
    <property type="nucleotide sequence ID" value="NZ_VOQF01000005.1"/>
</dbReference>
<sequence length="315" mass="35180">MKYRRLGRSGLKVSEVSLGSWLTYGASTEKEKAIRTIETAYDIGINSFDTANVYATGESEKVVGEALAKYSRDSYVLATKVFWPMGEGPNDSGLSRKHVFEQLHSSLKRLNTDYVDIYYCHRYDTETPVDETLRTIDDLIRQGKILYAGVSEWTAQQIQEAVGTADKYLLNRIVVNQPNYNMFHRYIEEEVVPVSEQHGIGQIVFSPLAQGVLTGKYSLSNRAPEGSRATDPNSNMYMNQFLTDETLAKVEKLGGVAKELDISLSQLAIAWILRLPNIASTLVGATKPEQIIENAKGSDVILTNDIITQIEEILK</sequence>
<feature type="domain" description="NADP-dependent oxidoreductase" evidence="4">
    <location>
        <begin position="16"/>
        <end position="314"/>
    </location>
</feature>
<dbReference type="InterPro" id="IPR023210">
    <property type="entry name" value="NADP_OxRdtase_dom"/>
</dbReference>
<gene>
    <name evidence="5" type="ORF">FS935_10455</name>
</gene>